<feature type="chain" id="PRO_5042873505" description="Reelin domain-containing protein" evidence="1">
    <location>
        <begin position="19"/>
        <end position="154"/>
    </location>
</feature>
<protein>
    <recommendedName>
        <fullName evidence="4">Reelin domain-containing protein</fullName>
    </recommendedName>
</protein>
<dbReference type="PANTHER" id="PTHR37916">
    <property type="entry name" value="CHITIN-BINDING TYPE-4 DOMAIN-CONTAINING PROTEIN"/>
    <property type="match status" value="1"/>
</dbReference>
<comment type="caution">
    <text evidence="2">The sequence shown here is derived from an EMBL/GenBank/DDBJ whole genome shotgun (WGS) entry which is preliminary data.</text>
</comment>
<organism evidence="2 3">
    <name type="scientific">Patella caerulea</name>
    <name type="common">Rayed Mediterranean limpet</name>
    <dbReference type="NCBI Taxonomy" id="87958"/>
    <lineage>
        <taxon>Eukaryota</taxon>
        <taxon>Metazoa</taxon>
        <taxon>Spiralia</taxon>
        <taxon>Lophotrochozoa</taxon>
        <taxon>Mollusca</taxon>
        <taxon>Gastropoda</taxon>
        <taxon>Patellogastropoda</taxon>
        <taxon>Patelloidea</taxon>
        <taxon>Patellidae</taxon>
        <taxon>Patella</taxon>
    </lineage>
</organism>
<accession>A0AAN8G852</accession>
<reference evidence="2 3" key="1">
    <citation type="submission" date="2024-01" db="EMBL/GenBank/DDBJ databases">
        <title>The genome of the rayed Mediterranean limpet Patella caerulea (Linnaeus, 1758).</title>
        <authorList>
            <person name="Anh-Thu Weber A."/>
            <person name="Halstead-Nussloch G."/>
        </authorList>
    </citation>
    <scope>NUCLEOTIDE SEQUENCE [LARGE SCALE GENOMIC DNA]</scope>
    <source>
        <strain evidence="2">AATW-2023a</strain>
        <tissue evidence="2">Whole specimen</tissue>
    </source>
</reference>
<gene>
    <name evidence="2" type="ORF">SNE40_021593</name>
</gene>
<evidence type="ECO:0008006" key="4">
    <source>
        <dbReference type="Google" id="ProtNLM"/>
    </source>
</evidence>
<keyword evidence="3" id="KW-1185">Reference proteome</keyword>
<dbReference type="AlphaFoldDB" id="A0AAN8G852"/>
<dbReference type="Proteomes" id="UP001347796">
    <property type="component" value="Unassembled WGS sequence"/>
</dbReference>
<evidence type="ECO:0000313" key="3">
    <source>
        <dbReference type="Proteomes" id="UP001347796"/>
    </source>
</evidence>
<dbReference type="PANTHER" id="PTHR37916:SF1">
    <property type="entry name" value="COPPER ACQUISITION FACTOR BIM1-LIKE DOMAIN-CONTAINING PROTEIN"/>
    <property type="match status" value="1"/>
</dbReference>
<evidence type="ECO:0000256" key="1">
    <source>
        <dbReference type="SAM" id="SignalP"/>
    </source>
</evidence>
<name>A0AAN8G852_PATCE</name>
<keyword evidence="1" id="KW-0732">Signal</keyword>
<feature type="signal peptide" evidence="1">
    <location>
        <begin position="1"/>
        <end position="18"/>
    </location>
</feature>
<dbReference type="EMBL" id="JAZGQO010000018">
    <property type="protein sequence ID" value="KAK6167608.1"/>
    <property type="molecule type" value="Genomic_DNA"/>
</dbReference>
<sequence length="154" mass="16597">MFTLKVALFVGIVAVCAAHMCMLSPAQRGSLVGFNKVGAADCYLKTGPCGGRPKSENYVTLKAMQNLTVVLQKNLDHYSTTDPGQFTISFGATEGSGMKMLGMIPDTSEQSLSLYAMNVTIPSVSSGQYVLQSVYITNNPKTLLFYECADIMIM</sequence>
<evidence type="ECO:0000313" key="2">
    <source>
        <dbReference type="EMBL" id="KAK6167608.1"/>
    </source>
</evidence>
<proteinExistence type="predicted"/>